<dbReference type="SUPFAM" id="SSF50129">
    <property type="entry name" value="GroES-like"/>
    <property type="match status" value="1"/>
</dbReference>
<evidence type="ECO:0000256" key="3">
    <source>
        <dbReference type="ARBA" id="ARBA00022723"/>
    </source>
</evidence>
<dbReference type="SUPFAM" id="SSF51735">
    <property type="entry name" value="NAD(P)-binding Rossmann-fold domains"/>
    <property type="match status" value="1"/>
</dbReference>
<dbReference type="GO" id="GO:0016491">
    <property type="term" value="F:oxidoreductase activity"/>
    <property type="evidence" value="ECO:0007669"/>
    <property type="project" value="UniProtKB-KW"/>
</dbReference>
<dbReference type="InterPro" id="IPR013154">
    <property type="entry name" value="ADH-like_N"/>
</dbReference>
<organism evidence="8 9">
    <name type="scientific">Agromyces bracchium</name>
    <dbReference type="NCBI Taxonomy" id="88376"/>
    <lineage>
        <taxon>Bacteria</taxon>
        <taxon>Bacillati</taxon>
        <taxon>Actinomycetota</taxon>
        <taxon>Actinomycetes</taxon>
        <taxon>Micrococcales</taxon>
        <taxon>Microbacteriaceae</taxon>
        <taxon>Agromyces</taxon>
    </lineage>
</organism>
<dbReference type="InterPro" id="IPR025951">
    <property type="entry name" value="GXWXG_dom"/>
</dbReference>
<evidence type="ECO:0000313" key="8">
    <source>
        <dbReference type="EMBL" id="MTH67026.1"/>
    </source>
</evidence>
<accession>A0A6I3M6S0</accession>
<evidence type="ECO:0000256" key="4">
    <source>
        <dbReference type="ARBA" id="ARBA00022833"/>
    </source>
</evidence>
<dbReference type="Pfam" id="PF00107">
    <property type="entry name" value="ADH_zinc_N"/>
    <property type="match status" value="1"/>
</dbReference>
<dbReference type="InterPro" id="IPR036291">
    <property type="entry name" value="NAD(P)-bd_dom_sf"/>
</dbReference>
<dbReference type="Pfam" id="PF14232">
    <property type="entry name" value="DUF4334"/>
    <property type="match status" value="1"/>
</dbReference>
<evidence type="ECO:0000256" key="5">
    <source>
        <dbReference type="ARBA" id="ARBA00023002"/>
    </source>
</evidence>
<dbReference type="OrthoDB" id="334894at2"/>
<dbReference type="InterPro" id="IPR025568">
    <property type="entry name" value="DUF4334"/>
</dbReference>
<comment type="similarity">
    <text evidence="2 6">Belongs to the zinc-containing alcohol dehydrogenase family.</text>
</comment>
<sequence length="533" mass="55412">MTAAVAALVRERGGSVTLSDVTLRAPGEEEILVRVMASGVCPTDMFGIDGGAGDRFPAVFGHEGAGVVEAVGASVETLRPGDRVALGFASCRECLACLDGHPAYCERFAALNQGAPVDFAAAGEPVTAGWMGQSAWSTHVVVRASSAVAIGEDVPWPVAATLGCGVLTGAGAVLNVLRPGPADSLLVLGAGTTGLAAVMAARHRGLAGIVVSDPIPARRELALELGATEAHTPDALAAALRGRPQFEAVLDTVGSQDSVDAALGALAARGTCATVALKPGSNRVTVSQSKLLWGRTITGVIEGDADIARDLPTLEAMWRAGRLPVEQLISPYEFADVDAAVGAARSGRSIKPVLRMSRADADGDDERRTAPPRSPCDLLVRLLSGRVPQEDLPALWRSLPAVEPAELRGLWRGTGLSTGHAAHRLLTRSRWYGKLFRSDDDVAPIVCETDAGGLVADPVLARGGASFRRMAHDGLVTAAMAYDGQPIIDCFVRLSPDAVLGVMTGRGTADAGRSYYFVLERDEDRDVAVAEPD</sequence>
<proteinExistence type="inferred from homology"/>
<keyword evidence="5" id="KW-0560">Oxidoreductase</keyword>
<keyword evidence="4 6" id="KW-0862">Zinc</keyword>
<dbReference type="InterPro" id="IPR011032">
    <property type="entry name" value="GroES-like_sf"/>
</dbReference>
<evidence type="ECO:0000313" key="9">
    <source>
        <dbReference type="Proteomes" id="UP000433071"/>
    </source>
</evidence>
<protein>
    <submittedName>
        <fullName evidence="8">Alcohol dehydrogenase catalytic domain-containing protein</fullName>
    </submittedName>
</protein>
<dbReference type="EMBL" id="WMLB01000006">
    <property type="protein sequence ID" value="MTH67026.1"/>
    <property type="molecule type" value="Genomic_DNA"/>
</dbReference>
<name>A0A6I3M6S0_9MICO</name>
<dbReference type="Gene3D" id="3.40.50.720">
    <property type="entry name" value="NAD(P)-binding Rossmann-like Domain"/>
    <property type="match status" value="1"/>
</dbReference>
<dbReference type="PANTHER" id="PTHR43350">
    <property type="entry name" value="NAD-DEPENDENT ALCOHOL DEHYDROGENASE"/>
    <property type="match status" value="1"/>
</dbReference>
<dbReference type="PANTHER" id="PTHR43350:SF21">
    <property type="entry name" value="S-NITROSOMYCOTHIOL REDUCTASE MSCR"/>
    <property type="match status" value="1"/>
</dbReference>
<dbReference type="Pfam" id="PF14231">
    <property type="entry name" value="GXWXG"/>
    <property type="match status" value="1"/>
</dbReference>
<dbReference type="InterPro" id="IPR013149">
    <property type="entry name" value="ADH-like_C"/>
</dbReference>
<evidence type="ECO:0000256" key="6">
    <source>
        <dbReference type="RuleBase" id="RU361277"/>
    </source>
</evidence>
<dbReference type="GO" id="GO:0008270">
    <property type="term" value="F:zinc ion binding"/>
    <property type="evidence" value="ECO:0007669"/>
    <property type="project" value="InterPro"/>
</dbReference>
<dbReference type="Gene3D" id="3.90.180.10">
    <property type="entry name" value="Medium-chain alcohol dehydrogenases, catalytic domain"/>
    <property type="match status" value="1"/>
</dbReference>
<dbReference type="Pfam" id="PF08240">
    <property type="entry name" value="ADH_N"/>
    <property type="match status" value="1"/>
</dbReference>
<dbReference type="RefSeq" id="WP_155050152.1">
    <property type="nucleotide sequence ID" value="NZ_BAAAIB010000003.1"/>
</dbReference>
<evidence type="ECO:0000256" key="2">
    <source>
        <dbReference type="ARBA" id="ARBA00008072"/>
    </source>
</evidence>
<dbReference type="InterPro" id="IPR020843">
    <property type="entry name" value="ER"/>
</dbReference>
<dbReference type="SMART" id="SM00829">
    <property type="entry name" value="PKS_ER"/>
    <property type="match status" value="1"/>
</dbReference>
<comment type="caution">
    <text evidence="8">The sequence shown here is derived from an EMBL/GenBank/DDBJ whole genome shotgun (WGS) entry which is preliminary data.</text>
</comment>
<feature type="domain" description="Enoyl reductase (ER)" evidence="7">
    <location>
        <begin position="13"/>
        <end position="354"/>
    </location>
</feature>
<dbReference type="AlphaFoldDB" id="A0A6I3M6S0"/>
<dbReference type="Proteomes" id="UP000433071">
    <property type="component" value="Unassembled WGS sequence"/>
</dbReference>
<evidence type="ECO:0000259" key="7">
    <source>
        <dbReference type="SMART" id="SM00829"/>
    </source>
</evidence>
<evidence type="ECO:0000256" key="1">
    <source>
        <dbReference type="ARBA" id="ARBA00001947"/>
    </source>
</evidence>
<reference evidence="8 9" key="1">
    <citation type="submission" date="2019-11" db="EMBL/GenBank/DDBJ databases">
        <title>Agromyces kandeliae sp. nov., isolated from mangrove soil.</title>
        <authorList>
            <person name="Wang R."/>
        </authorList>
    </citation>
    <scope>NUCLEOTIDE SEQUENCE [LARGE SCALE GENOMIC DNA]</scope>
    <source>
        <strain evidence="8 9">JCM 11433</strain>
    </source>
</reference>
<dbReference type="Gene3D" id="2.40.128.580">
    <property type="entry name" value="GXWXG domain"/>
    <property type="match status" value="1"/>
</dbReference>
<comment type="cofactor">
    <cofactor evidence="1 6">
        <name>Zn(2+)</name>
        <dbReference type="ChEBI" id="CHEBI:29105"/>
    </cofactor>
</comment>
<keyword evidence="9" id="KW-1185">Reference proteome</keyword>
<dbReference type="InterPro" id="IPR002328">
    <property type="entry name" value="ADH_Zn_CS"/>
</dbReference>
<keyword evidence="3 6" id="KW-0479">Metal-binding</keyword>
<gene>
    <name evidence="8" type="ORF">GJ743_01405</name>
</gene>
<dbReference type="PROSITE" id="PS00059">
    <property type="entry name" value="ADH_ZINC"/>
    <property type="match status" value="1"/>
</dbReference>